<feature type="compositionally biased region" description="Polar residues" evidence="1">
    <location>
        <begin position="91"/>
        <end position="100"/>
    </location>
</feature>
<sequence>MAGASGHQLVQLNGSFGWTMAHCVITAAAVPNSVGFEITNTKQSSVKRILVGRCQVPQKSANAPSRKKRKLSKAFVDDEDMDSTHNDERSNLNTDNSESSTDMDPEDEGETDN</sequence>
<feature type="compositionally biased region" description="Acidic residues" evidence="1">
    <location>
        <begin position="101"/>
        <end position="113"/>
    </location>
</feature>
<name>A0A2N5VUN1_9BASI</name>
<protein>
    <submittedName>
        <fullName evidence="2">Uncharacterized protein</fullName>
    </submittedName>
</protein>
<dbReference type="EMBL" id="PGCJ01000057">
    <property type="protein sequence ID" value="PLW53707.1"/>
    <property type="molecule type" value="Genomic_DNA"/>
</dbReference>
<gene>
    <name evidence="2" type="ORF">PCANC_04425</name>
</gene>
<organism evidence="2 3">
    <name type="scientific">Puccinia coronata f. sp. avenae</name>
    <dbReference type="NCBI Taxonomy" id="200324"/>
    <lineage>
        <taxon>Eukaryota</taxon>
        <taxon>Fungi</taxon>
        <taxon>Dikarya</taxon>
        <taxon>Basidiomycota</taxon>
        <taxon>Pucciniomycotina</taxon>
        <taxon>Pucciniomycetes</taxon>
        <taxon>Pucciniales</taxon>
        <taxon>Pucciniaceae</taxon>
        <taxon>Puccinia</taxon>
    </lineage>
</organism>
<dbReference type="Proteomes" id="UP000235388">
    <property type="component" value="Unassembled WGS sequence"/>
</dbReference>
<evidence type="ECO:0000313" key="2">
    <source>
        <dbReference type="EMBL" id="PLW53707.1"/>
    </source>
</evidence>
<proteinExistence type="predicted"/>
<feature type="region of interest" description="Disordered" evidence="1">
    <location>
        <begin position="57"/>
        <end position="113"/>
    </location>
</feature>
<comment type="caution">
    <text evidence="2">The sequence shown here is derived from an EMBL/GenBank/DDBJ whole genome shotgun (WGS) entry which is preliminary data.</text>
</comment>
<keyword evidence="3" id="KW-1185">Reference proteome</keyword>
<evidence type="ECO:0000313" key="3">
    <source>
        <dbReference type="Proteomes" id="UP000235388"/>
    </source>
</evidence>
<reference evidence="2 3" key="1">
    <citation type="submission" date="2017-11" db="EMBL/GenBank/DDBJ databases">
        <title>De novo assembly and phasing of dikaryotic genomes from two isolates of Puccinia coronata f. sp. avenae, the causal agent of oat crown rust.</title>
        <authorList>
            <person name="Miller M.E."/>
            <person name="Zhang Y."/>
            <person name="Omidvar V."/>
            <person name="Sperschneider J."/>
            <person name="Schwessinger B."/>
            <person name="Raley C."/>
            <person name="Palmer J.M."/>
            <person name="Garnica D."/>
            <person name="Upadhyaya N."/>
            <person name="Rathjen J."/>
            <person name="Taylor J.M."/>
            <person name="Park R.F."/>
            <person name="Dodds P.N."/>
            <person name="Hirsch C.D."/>
            <person name="Kianian S.F."/>
            <person name="Figueroa M."/>
        </authorList>
    </citation>
    <scope>NUCLEOTIDE SEQUENCE [LARGE SCALE GENOMIC DNA]</scope>
    <source>
        <strain evidence="2">12NC29</strain>
    </source>
</reference>
<accession>A0A2N5VUN1</accession>
<dbReference type="AlphaFoldDB" id="A0A2N5VUN1"/>
<evidence type="ECO:0000256" key="1">
    <source>
        <dbReference type="SAM" id="MobiDB-lite"/>
    </source>
</evidence>